<reference evidence="2" key="1">
    <citation type="submission" date="2025-08" db="UniProtKB">
        <authorList>
            <consortium name="Ensembl"/>
        </authorList>
    </citation>
    <scope>IDENTIFICATION</scope>
</reference>
<dbReference type="Pfam" id="PF15228">
    <property type="entry name" value="DAP"/>
    <property type="match status" value="1"/>
</dbReference>
<dbReference type="PANTHER" id="PTHR13177:SF2">
    <property type="entry name" value="DEATH-ASSOCIATED PROTEIN-LIKE 1"/>
    <property type="match status" value="1"/>
</dbReference>
<organism evidence="2 3">
    <name type="scientific">Anser brachyrhynchus</name>
    <name type="common">Pink-footed goose</name>
    <dbReference type="NCBI Taxonomy" id="132585"/>
    <lineage>
        <taxon>Eukaryota</taxon>
        <taxon>Metazoa</taxon>
        <taxon>Chordata</taxon>
        <taxon>Craniata</taxon>
        <taxon>Vertebrata</taxon>
        <taxon>Euteleostomi</taxon>
        <taxon>Archelosauria</taxon>
        <taxon>Archosauria</taxon>
        <taxon>Dinosauria</taxon>
        <taxon>Saurischia</taxon>
        <taxon>Theropoda</taxon>
        <taxon>Coelurosauria</taxon>
        <taxon>Aves</taxon>
        <taxon>Neognathae</taxon>
        <taxon>Galloanserae</taxon>
        <taxon>Anseriformes</taxon>
        <taxon>Anatidae</taxon>
        <taxon>Anserinae</taxon>
        <taxon>Anser</taxon>
    </lineage>
</organism>
<sequence>IRSRELASCPLPGFKSSDKKHRGTTATEQDKPAGRDPGVADTAESRDTSQPNAPSIPDFLPLVAPFLRSARLTGCPQAAASHSVCFFRRGFPRHGPRGALRGVTLTEPGGRPRPAPPRPAPPRPLPAQPRAASRARAKPVPPPPSRPAMVRTGRVSPCPTAARRAPAVKAGGMRVSKKQENGLKKNGKPPGKDKTSAVVSISKIQKMSVILAEALDKMSHKIPAAALQVAHQKPQPALEKFMLPKRIYIIQQPRKC</sequence>
<proteinExistence type="predicted"/>
<evidence type="ECO:0000256" key="1">
    <source>
        <dbReference type="SAM" id="MobiDB-lite"/>
    </source>
</evidence>
<dbReference type="Ensembl" id="ENSABRT00000036165.1">
    <property type="protein sequence ID" value="ENSABRP00000025825.1"/>
    <property type="gene ID" value="ENSABRG00000021649.1"/>
</dbReference>
<feature type="region of interest" description="Disordered" evidence="1">
    <location>
        <begin position="88"/>
        <end position="198"/>
    </location>
</feature>
<dbReference type="GeneTree" id="ENSGT00940000154574"/>
<dbReference type="InterPro" id="IPR024130">
    <property type="entry name" value="DAP1/DAPL1"/>
</dbReference>
<feature type="region of interest" description="Disordered" evidence="1">
    <location>
        <begin position="1"/>
        <end position="59"/>
    </location>
</feature>
<dbReference type="GO" id="GO:0070513">
    <property type="term" value="F:death domain binding"/>
    <property type="evidence" value="ECO:0007669"/>
    <property type="project" value="TreeGrafter"/>
</dbReference>
<evidence type="ECO:0000313" key="3">
    <source>
        <dbReference type="Proteomes" id="UP000694426"/>
    </source>
</evidence>
<dbReference type="Proteomes" id="UP000694426">
    <property type="component" value="Unplaced"/>
</dbReference>
<evidence type="ECO:0000313" key="2">
    <source>
        <dbReference type="Ensembl" id="ENSABRP00000025825.1"/>
    </source>
</evidence>
<name>A0A8B9CZN0_9AVES</name>
<feature type="compositionally biased region" description="Pro residues" evidence="1">
    <location>
        <begin position="111"/>
        <end position="127"/>
    </location>
</feature>
<dbReference type="GO" id="GO:0097190">
    <property type="term" value="P:apoptotic signaling pathway"/>
    <property type="evidence" value="ECO:0007669"/>
    <property type="project" value="TreeGrafter"/>
</dbReference>
<evidence type="ECO:0008006" key="4">
    <source>
        <dbReference type="Google" id="ProtNLM"/>
    </source>
</evidence>
<accession>A0A8B9CZN0</accession>
<protein>
    <recommendedName>
        <fullName evidence="4">Death associated protein like 1</fullName>
    </recommendedName>
</protein>
<keyword evidence="3" id="KW-1185">Reference proteome</keyword>
<dbReference type="GO" id="GO:0034198">
    <property type="term" value="P:cellular response to amino acid starvation"/>
    <property type="evidence" value="ECO:0007669"/>
    <property type="project" value="TreeGrafter"/>
</dbReference>
<dbReference type="PANTHER" id="PTHR13177">
    <property type="entry name" value="DEATH-ASSOCIATED PROTEIN 1"/>
    <property type="match status" value="1"/>
</dbReference>
<dbReference type="GO" id="GO:0010507">
    <property type="term" value="P:negative regulation of autophagy"/>
    <property type="evidence" value="ECO:0007669"/>
    <property type="project" value="TreeGrafter"/>
</dbReference>
<reference evidence="2" key="2">
    <citation type="submission" date="2025-09" db="UniProtKB">
        <authorList>
            <consortium name="Ensembl"/>
        </authorList>
    </citation>
    <scope>IDENTIFICATION</scope>
</reference>
<dbReference type="AlphaFoldDB" id="A0A8B9CZN0"/>